<dbReference type="PROSITE" id="PS50893">
    <property type="entry name" value="ABC_TRANSPORTER_2"/>
    <property type="match status" value="2"/>
</dbReference>
<evidence type="ECO:0000259" key="3">
    <source>
        <dbReference type="PROSITE" id="PS50893"/>
    </source>
</evidence>
<dbReference type="RefSeq" id="WP_075764846.1">
    <property type="nucleotide sequence ID" value="NZ_CP016076.1"/>
</dbReference>
<dbReference type="GO" id="GO:0016887">
    <property type="term" value="F:ATP hydrolysis activity"/>
    <property type="evidence" value="ECO:0007669"/>
    <property type="project" value="InterPro"/>
</dbReference>
<keyword evidence="5" id="KW-1185">Reference proteome</keyword>
<evidence type="ECO:0000313" key="4">
    <source>
        <dbReference type="EMBL" id="APU15357.1"/>
    </source>
</evidence>
<keyword evidence="1" id="KW-0547">Nucleotide-binding</keyword>
<dbReference type="InterPro" id="IPR003593">
    <property type="entry name" value="AAA+_ATPase"/>
</dbReference>
<feature type="domain" description="ABC transporter" evidence="3">
    <location>
        <begin position="247"/>
        <end position="461"/>
    </location>
</feature>
<gene>
    <name evidence="4" type="ORF">UA74_16635</name>
</gene>
<dbReference type="GO" id="GO:0022857">
    <property type="term" value="F:transmembrane transporter activity"/>
    <property type="evidence" value="ECO:0007669"/>
    <property type="project" value="TreeGrafter"/>
</dbReference>
<dbReference type="AlphaFoldDB" id="A0AAC9LD03"/>
<dbReference type="PANTHER" id="PTHR24220">
    <property type="entry name" value="IMPORT ATP-BINDING PROTEIN"/>
    <property type="match status" value="1"/>
</dbReference>
<dbReference type="GO" id="GO:0005886">
    <property type="term" value="C:plasma membrane"/>
    <property type="evidence" value="ECO:0007669"/>
    <property type="project" value="TreeGrafter"/>
</dbReference>
<evidence type="ECO:0000256" key="2">
    <source>
        <dbReference type="ARBA" id="ARBA00022840"/>
    </source>
</evidence>
<proteinExistence type="predicted"/>
<dbReference type="InterPro" id="IPR017871">
    <property type="entry name" value="ABC_transporter-like_CS"/>
</dbReference>
<keyword evidence="2 4" id="KW-0067">ATP-binding</keyword>
<feature type="domain" description="ABC transporter" evidence="3">
    <location>
        <begin position="4"/>
        <end position="245"/>
    </location>
</feature>
<evidence type="ECO:0000256" key="1">
    <source>
        <dbReference type="ARBA" id="ARBA00022741"/>
    </source>
</evidence>
<dbReference type="Proteomes" id="UP000185511">
    <property type="component" value="Chromosome"/>
</dbReference>
<dbReference type="InterPro" id="IPR015854">
    <property type="entry name" value="ABC_transpr_LolD-like"/>
</dbReference>
<dbReference type="SMART" id="SM00382">
    <property type="entry name" value="AAA"/>
    <property type="match status" value="2"/>
</dbReference>
<dbReference type="PANTHER" id="PTHR24220:SF685">
    <property type="entry name" value="ABC TRANSPORTER RELATED"/>
    <property type="match status" value="1"/>
</dbReference>
<reference evidence="5" key="1">
    <citation type="submission" date="2016-06" db="EMBL/GenBank/DDBJ databases">
        <title>Complete genome sequence of Actinoalloteichus fjordicus DSM 46855 (=ADI127-17), type strain of the new species Actinoalloteichus fjordicus.</title>
        <authorList>
            <person name="Ruckert C."/>
            <person name="Nouioui I."/>
            <person name="Willmese J."/>
            <person name="van Wezel G."/>
            <person name="Klenk H.-P."/>
            <person name="Kalinowski J."/>
            <person name="Zotchev S.B."/>
        </authorList>
    </citation>
    <scope>NUCLEOTIDE SEQUENCE [LARGE SCALE GENOMIC DNA]</scope>
    <source>
        <strain evidence="5">ADI127-7</strain>
    </source>
</reference>
<dbReference type="SUPFAM" id="SSF52540">
    <property type="entry name" value="P-loop containing nucleoside triphosphate hydrolases"/>
    <property type="match status" value="2"/>
</dbReference>
<evidence type="ECO:0000313" key="5">
    <source>
        <dbReference type="Proteomes" id="UP000185511"/>
    </source>
</evidence>
<name>A0AAC9LD03_9PSEU</name>
<dbReference type="InterPro" id="IPR003439">
    <property type="entry name" value="ABC_transporter-like_ATP-bd"/>
</dbReference>
<dbReference type="Pfam" id="PF00005">
    <property type="entry name" value="ABC_tran"/>
    <property type="match status" value="2"/>
</dbReference>
<dbReference type="KEGG" id="acad:UA74_16635"/>
<dbReference type="PROSITE" id="PS00211">
    <property type="entry name" value="ABC_TRANSPORTER_1"/>
    <property type="match status" value="2"/>
</dbReference>
<dbReference type="GO" id="GO:0005524">
    <property type="term" value="F:ATP binding"/>
    <property type="evidence" value="ECO:0007669"/>
    <property type="project" value="UniProtKB-KW"/>
</dbReference>
<dbReference type="EMBL" id="CP016076">
    <property type="protein sequence ID" value="APU15357.1"/>
    <property type="molecule type" value="Genomic_DNA"/>
</dbReference>
<sequence length="462" mass="49227">MNIVTLDGLSVHAGERPIVDSVSLTIDRAEIVGLGGASGAGKTTLLHTMIGRLGPGLRQTAGVVEVCGEDPFSPEGRRRLRGADVTYLPQDAAGSLNPAHRVHWHLDQMLRRSNRTLSRTHRAEEIARILDSVRLPPRLLRAYPAELSGGQAQRVALAAALLPRPSLLLLDEPTSNVSAAAARELATVISQAVDPMSIGVVSHDQDFLAGLAHRIHHVADGRIVSAPRRHRTYPARAPGRRDAAPVLAATGVTISYGPRDVLVDGSLAVGPGECIAVRGESGAGKSSLARCLAGVQLPRSGALTLHGQPVPWPVGSRRNLARIAVSYVEQDSQAALAPWERVSRTLERARAAALRNGLSPTEESALLAAVGLAPDIVERTPRQLSGGQRQRVNLIRALVCRPDVLICDEVTASLDEETETRVLDVLDDLRARLGLAVVLITHSDHVAARASRSLHLLEARLA</sequence>
<dbReference type="InterPro" id="IPR027417">
    <property type="entry name" value="P-loop_NTPase"/>
</dbReference>
<dbReference type="Gene3D" id="3.40.50.300">
    <property type="entry name" value="P-loop containing nucleotide triphosphate hydrolases"/>
    <property type="match status" value="2"/>
</dbReference>
<organism evidence="4 5">
    <name type="scientific">Actinoalloteichus fjordicus</name>
    <dbReference type="NCBI Taxonomy" id="1612552"/>
    <lineage>
        <taxon>Bacteria</taxon>
        <taxon>Bacillati</taxon>
        <taxon>Actinomycetota</taxon>
        <taxon>Actinomycetes</taxon>
        <taxon>Pseudonocardiales</taxon>
        <taxon>Pseudonocardiaceae</taxon>
        <taxon>Actinoalloteichus</taxon>
    </lineage>
</organism>
<protein>
    <submittedName>
        <fullName evidence="4">Peptide ABC transporter ATP-binding protein</fullName>
    </submittedName>
</protein>
<accession>A0AAC9LD03</accession>